<accession>A0A845HYA7</accession>
<proteinExistence type="predicted"/>
<dbReference type="NCBIfam" id="TIGR01409">
    <property type="entry name" value="TAT_signal_seq"/>
    <property type="match status" value="1"/>
</dbReference>
<dbReference type="Proteomes" id="UP000444316">
    <property type="component" value="Unassembled WGS sequence"/>
</dbReference>
<dbReference type="EMBL" id="WWCL01000001">
    <property type="protein sequence ID" value="MYN44535.1"/>
    <property type="molecule type" value="Genomic_DNA"/>
</dbReference>
<organism evidence="1 2">
    <name type="scientific">Duganella fentianensis</name>
    <dbReference type="NCBI Taxonomy" id="2692177"/>
    <lineage>
        <taxon>Bacteria</taxon>
        <taxon>Pseudomonadati</taxon>
        <taxon>Pseudomonadota</taxon>
        <taxon>Betaproteobacteria</taxon>
        <taxon>Burkholderiales</taxon>
        <taxon>Oxalobacteraceae</taxon>
        <taxon>Telluria group</taxon>
        <taxon>Duganella</taxon>
    </lineage>
</organism>
<name>A0A845HYA7_9BURK</name>
<protein>
    <submittedName>
        <fullName evidence="1">Twin-arginine translocation signal domain-containing protein</fullName>
    </submittedName>
</protein>
<reference evidence="1" key="1">
    <citation type="submission" date="2019-12" db="EMBL/GenBank/DDBJ databases">
        <title>Novel species isolated from a subtropical stream in China.</title>
        <authorList>
            <person name="Lu H."/>
        </authorList>
    </citation>
    <scope>NUCLEOTIDE SEQUENCE [LARGE SCALE GENOMIC DNA]</scope>
    <source>
        <strain evidence="1">FT93W</strain>
    </source>
</reference>
<gene>
    <name evidence="1" type="ORF">GTP23_05525</name>
</gene>
<dbReference type="AlphaFoldDB" id="A0A845HYA7"/>
<comment type="caution">
    <text evidence="1">The sequence shown here is derived from an EMBL/GenBank/DDBJ whole genome shotgun (WGS) entry which is preliminary data.</text>
</comment>
<keyword evidence="2" id="KW-1185">Reference proteome</keyword>
<evidence type="ECO:0000313" key="1">
    <source>
        <dbReference type="EMBL" id="MYN44535.1"/>
    </source>
</evidence>
<dbReference type="PROSITE" id="PS51318">
    <property type="entry name" value="TAT"/>
    <property type="match status" value="1"/>
</dbReference>
<dbReference type="RefSeq" id="WP_161034194.1">
    <property type="nucleotide sequence ID" value="NZ_WWCL01000001.1"/>
</dbReference>
<evidence type="ECO:0000313" key="2">
    <source>
        <dbReference type="Proteomes" id="UP000444316"/>
    </source>
</evidence>
<dbReference type="InterPro" id="IPR006311">
    <property type="entry name" value="TAT_signal"/>
</dbReference>
<sequence>MSNRRSFLKIGAAAAITLAAGGAIYRMVTPAPAPHPFALDGQARAALNAIIPVLLGPLLPTEATARAQALAATLERTHGAIRGLPLSTQKEVQDLFGLLALAPARRLLAGVSASWEQADPAEVADFLQSWRSHRLAMLQTAYLALHDLVLGSWYADPSSWAAIGYPGPRKELLK</sequence>
<dbReference type="InterPro" id="IPR019546">
    <property type="entry name" value="TAT_signal_bac_arc"/>
</dbReference>